<dbReference type="Proteomes" id="UP000828048">
    <property type="component" value="Chromosome 7"/>
</dbReference>
<keyword evidence="2" id="KW-1185">Reference proteome</keyword>
<reference evidence="1 2" key="1">
    <citation type="journal article" date="2021" name="Hortic Res">
        <title>High-quality reference genome and annotation aids understanding of berry development for evergreen blueberry (Vaccinium darrowii).</title>
        <authorList>
            <person name="Yu J."/>
            <person name="Hulse-Kemp A.M."/>
            <person name="Babiker E."/>
            <person name="Staton M."/>
        </authorList>
    </citation>
    <scope>NUCLEOTIDE SEQUENCE [LARGE SCALE GENOMIC DNA]</scope>
    <source>
        <strain evidence="2">cv. NJ 8807/NJ 8810</strain>
        <tissue evidence="1">Young leaf</tissue>
    </source>
</reference>
<protein>
    <submittedName>
        <fullName evidence="1">Uncharacterized protein</fullName>
    </submittedName>
</protein>
<accession>A0ACB7Y6G9</accession>
<proteinExistence type="predicted"/>
<dbReference type="EMBL" id="CM037157">
    <property type="protein sequence ID" value="KAH7848707.1"/>
    <property type="molecule type" value="Genomic_DNA"/>
</dbReference>
<gene>
    <name evidence="1" type="ORF">Vadar_006436</name>
</gene>
<evidence type="ECO:0000313" key="2">
    <source>
        <dbReference type="Proteomes" id="UP000828048"/>
    </source>
</evidence>
<organism evidence="1 2">
    <name type="scientific">Vaccinium darrowii</name>
    <dbReference type="NCBI Taxonomy" id="229202"/>
    <lineage>
        <taxon>Eukaryota</taxon>
        <taxon>Viridiplantae</taxon>
        <taxon>Streptophyta</taxon>
        <taxon>Embryophyta</taxon>
        <taxon>Tracheophyta</taxon>
        <taxon>Spermatophyta</taxon>
        <taxon>Magnoliopsida</taxon>
        <taxon>eudicotyledons</taxon>
        <taxon>Gunneridae</taxon>
        <taxon>Pentapetalae</taxon>
        <taxon>asterids</taxon>
        <taxon>Ericales</taxon>
        <taxon>Ericaceae</taxon>
        <taxon>Vaccinioideae</taxon>
        <taxon>Vaccinieae</taxon>
        <taxon>Vaccinium</taxon>
    </lineage>
</organism>
<sequence length="226" mass="25544">MTVSRRTHQTEFYESEIGEMIHFGIVPLVMLRDEDKELFEKNYVMFIRADIEGCGVDTRTGIVCNLLKEIATKYKKTVTERVSSLARFGNDPAANWEHKECATYFVVAVFTDLVNVNGFFESVIVPELRNRDVNEVSMLIAGALKLFARFRKHISKCIALPLIPDLGKKAIYGSSDISPFLPGLMTNLFGALQKLESEQNPYVMKRITRVLEVADIARLLHLVSPA</sequence>
<comment type="caution">
    <text evidence="1">The sequence shown here is derived from an EMBL/GenBank/DDBJ whole genome shotgun (WGS) entry which is preliminary data.</text>
</comment>
<name>A0ACB7Y6G9_9ERIC</name>
<evidence type="ECO:0000313" key="1">
    <source>
        <dbReference type="EMBL" id="KAH7848707.1"/>
    </source>
</evidence>